<protein>
    <submittedName>
        <fullName evidence="2">Uncharacterized protein</fullName>
    </submittedName>
</protein>
<reference evidence="2" key="1">
    <citation type="submission" date="2014-09" db="EMBL/GenBank/DDBJ databases">
        <title>Genome sequence of the luminous mushroom Mycena chlorophos for searching fungal bioluminescence genes.</title>
        <authorList>
            <person name="Tanaka Y."/>
            <person name="Kasuga D."/>
            <person name="Oba Y."/>
            <person name="Hase S."/>
            <person name="Sato K."/>
            <person name="Oba Y."/>
            <person name="Sakakibara Y."/>
        </authorList>
    </citation>
    <scope>NUCLEOTIDE SEQUENCE</scope>
</reference>
<evidence type="ECO:0000256" key="1">
    <source>
        <dbReference type="SAM" id="MobiDB-lite"/>
    </source>
</evidence>
<name>A0ABQ0L492_MYCCL</name>
<feature type="region of interest" description="Disordered" evidence="1">
    <location>
        <begin position="59"/>
        <end position="86"/>
    </location>
</feature>
<dbReference type="EMBL" id="DF839926">
    <property type="protein sequence ID" value="GAT44651.1"/>
    <property type="molecule type" value="Genomic_DNA"/>
</dbReference>
<keyword evidence="3" id="KW-1185">Reference proteome</keyword>
<proteinExistence type="predicted"/>
<sequence>MAERRYAPQDLANLKRNELVELVLRQLENWPPRPHRPFSRSKTNMEEMRAVLLSHPFTTTTELPRSSGLTSGSVGNPSPSLLNEPTPSSIRNLTLFVRDMRDTHTENVSVDVSLRCETELGGNPRRAYRIRAHELLTALQDSIAAIAGPAKIGVPNEDEPSYTSYFATFDADSFSVPRPEFLFTGRDAKLHLVVGQHANSASGSSSSLKNHHLPKLPTSSSRPRVSNPPSEKQLAWLRAQLAATQGSAEFEARHNKRLSNLHRAQYWKFASDFSRKWQKERWPSELCSSSDSRIRKHAIENALKLGPTALNQAINMAQILDSAYFGVRAVLEVVQVVENETKVGEGEALVEFLTDWAKAHPDSFCTTV</sequence>
<evidence type="ECO:0000313" key="2">
    <source>
        <dbReference type="EMBL" id="GAT44651.1"/>
    </source>
</evidence>
<feature type="region of interest" description="Disordered" evidence="1">
    <location>
        <begin position="200"/>
        <end position="229"/>
    </location>
</feature>
<evidence type="ECO:0000313" key="3">
    <source>
        <dbReference type="Proteomes" id="UP000815677"/>
    </source>
</evidence>
<accession>A0ABQ0L492</accession>
<organism evidence="2 3">
    <name type="scientific">Mycena chlorophos</name>
    <name type="common">Agaric fungus</name>
    <name type="synonym">Agaricus chlorophos</name>
    <dbReference type="NCBI Taxonomy" id="658473"/>
    <lineage>
        <taxon>Eukaryota</taxon>
        <taxon>Fungi</taxon>
        <taxon>Dikarya</taxon>
        <taxon>Basidiomycota</taxon>
        <taxon>Agaricomycotina</taxon>
        <taxon>Agaricomycetes</taxon>
        <taxon>Agaricomycetidae</taxon>
        <taxon>Agaricales</taxon>
        <taxon>Marasmiineae</taxon>
        <taxon>Mycenaceae</taxon>
        <taxon>Mycena</taxon>
    </lineage>
</organism>
<gene>
    <name evidence="2" type="ORF">MCHLO_02266</name>
</gene>
<dbReference type="Proteomes" id="UP000815677">
    <property type="component" value="Unassembled WGS sequence"/>
</dbReference>
<feature type="compositionally biased region" description="Low complexity" evidence="1">
    <location>
        <begin position="217"/>
        <end position="229"/>
    </location>
</feature>